<keyword evidence="3" id="KW-1185">Reference proteome</keyword>
<sequence length="141" mass="16739">MCNRKPEKRALFDLTNERAVPLLAVRWYQSIFRKDNLGVNAPPYSTIVRWCIEFKRGRTSIKDGPYSGRPTKVVTEEIALSNTQKDSIHRKRFTENNRDDRRRIRTECLGVHRDPEWINNSPESRINKYVPRRPRRRASSE</sequence>
<dbReference type="EMBL" id="BGZK01000900">
    <property type="protein sequence ID" value="GBP64527.1"/>
    <property type="molecule type" value="Genomic_DNA"/>
</dbReference>
<reference evidence="2 3" key="1">
    <citation type="journal article" date="2019" name="Commun. Biol.">
        <title>The bagworm genome reveals a unique fibroin gene that provides high tensile strength.</title>
        <authorList>
            <person name="Kono N."/>
            <person name="Nakamura H."/>
            <person name="Ohtoshi R."/>
            <person name="Tomita M."/>
            <person name="Numata K."/>
            <person name="Arakawa K."/>
        </authorList>
    </citation>
    <scope>NUCLEOTIDE SEQUENCE [LARGE SCALE GENOMIC DNA]</scope>
</reference>
<feature type="compositionally biased region" description="Basic residues" evidence="1">
    <location>
        <begin position="130"/>
        <end position="141"/>
    </location>
</feature>
<protein>
    <submittedName>
        <fullName evidence="2">Uncharacterized protein</fullName>
    </submittedName>
</protein>
<organism evidence="2 3">
    <name type="scientific">Eumeta variegata</name>
    <name type="common">Bagworm moth</name>
    <name type="synonym">Eumeta japonica</name>
    <dbReference type="NCBI Taxonomy" id="151549"/>
    <lineage>
        <taxon>Eukaryota</taxon>
        <taxon>Metazoa</taxon>
        <taxon>Ecdysozoa</taxon>
        <taxon>Arthropoda</taxon>
        <taxon>Hexapoda</taxon>
        <taxon>Insecta</taxon>
        <taxon>Pterygota</taxon>
        <taxon>Neoptera</taxon>
        <taxon>Endopterygota</taxon>
        <taxon>Lepidoptera</taxon>
        <taxon>Glossata</taxon>
        <taxon>Ditrysia</taxon>
        <taxon>Tineoidea</taxon>
        <taxon>Psychidae</taxon>
        <taxon>Oiketicinae</taxon>
        <taxon>Eumeta</taxon>
    </lineage>
</organism>
<feature type="region of interest" description="Disordered" evidence="1">
    <location>
        <begin position="114"/>
        <end position="141"/>
    </location>
</feature>
<dbReference type="AlphaFoldDB" id="A0A4C1XQL0"/>
<proteinExistence type="predicted"/>
<comment type="caution">
    <text evidence="2">The sequence shown here is derived from an EMBL/GenBank/DDBJ whole genome shotgun (WGS) entry which is preliminary data.</text>
</comment>
<evidence type="ECO:0000256" key="1">
    <source>
        <dbReference type="SAM" id="MobiDB-lite"/>
    </source>
</evidence>
<evidence type="ECO:0000313" key="2">
    <source>
        <dbReference type="EMBL" id="GBP64527.1"/>
    </source>
</evidence>
<name>A0A4C1XQL0_EUMVA</name>
<gene>
    <name evidence="2" type="ORF">EVAR_53026_1</name>
</gene>
<dbReference type="Proteomes" id="UP000299102">
    <property type="component" value="Unassembled WGS sequence"/>
</dbReference>
<evidence type="ECO:0000313" key="3">
    <source>
        <dbReference type="Proteomes" id="UP000299102"/>
    </source>
</evidence>
<accession>A0A4C1XQL0</accession>